<proteinExistence type="inferred from homology"/>
<evidence type="ECO:0000256" key="3">
    <source>
        <dbReference type="ARBA" id="ARBA00005539"/>
    </source>
</evidence>
<feature type="binding site" evidence="9">
    <location>
        <position position="114"/>
    </location>
    <ligand>
        <name>L-histidine</name>
        <dbReference type="ChEBI" id="CHEBI:57595"/>
    </ligand>
</feature>
<evidence type="ECO:0000256" key="9">
    <source>
        <dbReference type="PIRSR" id="PIRSR001549-1"/>
    </source>
</evidence>
<dbReference type="GO" id="GO:0006427">
    <property type="term" value="P:histidyl-tRNA aminoacylation"/>
    <property type="evidence" value="ECO:0007669"/>
    <property type="project" value="TreeGrafter"/>
</dbReference>
<reference evidence="11 12" key="1">
    <citation type="submission" date="2020-08" db="EMBL/GenBank/DDBJ databases">
        <title>Genomic Encyclopedia of Type Strains, Phase IV (KMG-IV): sequencing the most valuable type-strain genomes for metagenomic binning, comparative biology and taxonomic classification.</title>
        <authorList>
            <person name="Goeker M."/>
        </authorList>
    </citation>
    <scope>NUCLEOTIDE SEQUENCE [LARGE SCALE GENOMIC DNA]</scope>
    <source>
        <strain evidence="11 12">DSM 11590</strain>
    </source>
</reference>
<keyword evidence="8" id="KW-0028">Amino-acid biosynthesis</keyword>
<name>A0A7X0DL32_NOVIT</name>
<accession>A0A7X0DL32</accession>
<dbReference type="Gene3D" id="3.30.930.10">
    <property type="entry name" value="Bira Bifunctional Protein, Domain 2"/>
    <property type="match status" value="1"/>
</dbReference>
<evidence type="ECO:0000259" key="10">
    <source>
        <dbReference type="Pfam" id="PF13393"/>
    </source>
</evidence>
<protein>
    <recommendedName>
        <fullName evidence="5 8">ATP phosphoribosyltransferase regulatory subunit</fullName>
    </recommendedName>
</protein>
<dbReference type="GO" id="GO:0000105">
    <property type="term" value="P:L-histidine biosynthetic process"/>
    <property type="evidence" value="ECO:0007669"/>
    <property type="project" value="UniProtKB-UniRule"/>
</dbReference>
<comment type="subunit">
    <text evidence="4 8">Heteromultimer composed of HisG and HisZ subunits.</text>
</comment>
<comment type="function">
    <text evidence="7 8">Required for the first step of histidine biosynthesis. May allow the feedback regulation of ATP phosphoribosyltransferase activity by histidine.</text>
</comment>
<feature type="binding site" evidence="9">
    <location>
        <position position="132"/>
    </location>
    <ligand>
        <name>L-histidine</name>
        <dbReference type="ChEBI" id="CHEBI:57595"/>
    </ligand>
</feature>
<dbReference type="InterPro" id="IPR004516">
    <property type="entry name" value="HisRS/HisZ"/>
</dbReference>
<dbReference type="Pfam" id="PF13393">
    <property type="entry name" value="tRNA-synt_His"/>
    <property type="match status" value="1"/>
</dbReference>
<evidence type="ECO:0000313" key="12">
    <source>
        <dbReference type="Proteomes" id="UP000544872"/>
    </source>
</evidence>
<dbReference type="GO" id="GO:0004821">
    <property type="term" value="F:histidine-tRNA ligase activity"/>
    <property type="evidence" value="ECO:0007669"/>
    <property type="project" value="TreeGrafter"/>
</dbReference>
<feature type="binding site" evidence="9">
    <location>
        <position position="128"/>
    </location>
    <ligand>
        <name>L-histidine</name>
        <dbReference type="ChEBI" id="CHEBI:57595"/>
    </ligand>
</feature>
<dbReference type="AlphaFoldDB" id="A0A7X0DL32"/>
<dbReference type="PANTHER" id="PTHR43707">
    <property type="entry name" value="HISTIDYL-TRNA SYNTHETASE"/>
    <property type="match status" value="1"/>
</dbReference>
<keyword evidence="11" id="KW-0328">Glycosyltransferase</keyword>
<dbReference type="InterPro" id="IPR041715">
    <property type="entry name" value="HisRS-like_core"/>
</dbReference>
<keyword evidence="6 8" id="KW-0963">Cytoplasm</keyword>
<dbReference type="GO" id="GO:0016757">
    <property type="term" value="F:glycosyltransferase activity"/>
    <property type="evidence" value="ECO:0007669"/>
    <property type="project" value="UniProtKB-KW"/>
</dbReference>
<feature type="binding site" evidence="9">
    <location>
        <begin position="84"/>
        <end position="86"/>
    </location>
    <ligand>
        <name>L-histidine</name>
        <dbReference type="ChEBI" id="CHEBI:57595"/>
    </ligand>
</feature>
<evidence type="ECO:0000256" key="1">
    <source>
        <dbReference type="ARBA" id="ARBA00004496"/>
    </source>
</evidence>
<dbReference type="EMBL" id="JACIIX010000002">
    <property type="protein sequence ID" value="MBB6209566.1"/>
    <property type="molecule type" value="Genomic_DNA"/>
</dbReference>
<evidence type="ECO:0000256" key="4">
    <source>
        <dbReference type="ARBA" id="ARBA00011496"/>
    </source>
</evidence>
<feature type="binding site" evidence="9">
    <location>
        <position position="268"/>
    </location>
    <ligand>
        <name>L-histidine</name>
        <dbReference type="ChEBI" id="CHEBI:57595"/>
    </ligand>
</feature>
<sequence>MSDTVSKALLPAGLRDFLPPDAALEAHVVSGLMADFGAHGYERVKPPLIEFEENLLDGAGAATSKDTFRVMDPVSQRMMGLRADMTIQVARIATTRLAKAPRPLRLCYSGQVLRVKGTQLTPERQFTQAGLELIGSDSPAADAEVIALAAGALAALGVQGVSVDLNLPTLVPVLCDELELSPETQLRLRAALDQKDAAAVREMGDPVQDLFGELIRCSGEVDTVMERLGRLDLPQAAAQRRDRLKDVVALVRRLMPGLSLTVDAVENRGFEYHTGISFSIFAPGARGELARGGRYRAGTAKEKAVGCTVYVDTVMGVIAPPADRPRLLLPYGDRAQAAAWQSKGWITVAMLEDGIADPEAEARRQRCTHYVSNGQVRTVG</sequence>
<dbReference type="InterPro" id="IPR004517">
    <property type="entry name" value="HisZ"/>
</dbReference>
<comment type="similarity">
    <text evidence="3 8">Belongs to the class-II aminoacyl-tRNA synthetase family. HisZ subfamily.</text>
</comment>
<keyword evidence="11" id="KW-0808">Transferase</keyword>
<comment type="miscellaneous">
    <text evidence="8">This function is generally fulfilled by the C-terminal part of HisG, which is missing in some bacteria such as this one.</text>
</comment>
<dbReference type="UniPathway" id="UPA00031">
    <property type="reaction ID" value="UER00006"/>
</dbReference>
<evidence type="ECO:0000256" key="2">
    <source>
        <dbReference type="ARBA" id="ARBA00004667"/>
    </source>
</evidence>
<comment type="subcellular location">
    <subcellularLocation>
        <location evidence="1 8">Cytoplasm</location>
    </subcellularLocation>
</comment>
<dbReference type="SUPFAM" id="SSF55681">
    <property type="entry name" value="Class II aaRS and biotin synthetases"/>
    <property type="match status" value="1"/>
</dbReference>
<feature type="domain" description="Class II Histidinyl-tRNA synthetase (HisRS)-like catalytic core" evidence="10">
    <location>
        <begin position="13"/>
        <end position="314"/>
    </location>
</feature>
<keyword evidence="12" id="KW-1185">Reference proteome</keyword>
<dbReference type="RefSeq" id="WP_184261935.1">
    <property type="nucleotide sequence ID" value="NZ_JACIIX010000002.1"/>
</dbReference>
<dbReference type="HAMAP" id="MF_00125">
    <property type="entry name" value="HisZ"/>
    <property type="match status" value="1"/>
</dbReference>
<organism evidence="11 12">
    <name type="scientific">Novispirillum itersonii</name>
    <name type="common">Aquaspirillum itersonii</name>
    <dbReference type="NCBI Taxonomy" id="189"/>
    <lineage>
        <taxon>Bacteria</taxon>
        <taxon>Pseudomonadati</taxon>
        <taxon>Pseudomonadota</taxon>
        <taxon>Alphaproteobacteria</taxon>
        <taxon>Rhodospirillales</taxon>
        <taxon>Novispirillaceae</taxon>
        <taxon>Novispirillum</taxon>
    </lineage>
</organism>
<evidence type="ECO:0000256" key="5">
    <source>
        <dbReference type="ARBA" id="ARBA00020397"/>
    </source>
</evidence>
<evidence type="ECO:0000256" key="7">
    <source>
        <dbReference type="ARBA" id="ARBA00025246"/>
    </source>
</evidence>
<evidence type="ECO:0000256" key="6">
    <source>
        <dbReference type="ARBA" id="ARBA00022490"/>
    </source>
</evidence>
<evidence type="ECO:0000313" key="11">
    <source>
        <dbReference type="EMBL" id="MBB6209566.1"/>
    </source>
</evidence>
<keyword evidence="8" id="KW-0368">Histidine biosynthesis</keyword>
<dbReference type="PANTHER" id="PTHR43707:SF1">
    <property type="entry name" value="HISTIDINE--TRNA LIGASE, MITOCHONDRIAL-RELATED"/>
    <property type="match status" value="1"/>
</dbReference>
<dbReference type="GO" id="GO:0005737">
    <property type="term" value="C:cytoplasm"/>
    <property type="evidence" value="ECO:0007669"/>
    <property type="project" value="UniProtKB-SubCell"/>
</dbReference>
<gene>
    <name evidence="8" type="primary">hisZ</name>
    <name evidence="11" type="ORF">FHS48_000968</name>
</gene>
<dbReference type="InterPro" id="IPR045864">
    <property type="entry name" value="aa-tRNA-synth_II/BPL/LPL"/>
</dbReference>
<evidence type="ECO:0000256" key="8">
    <source>
        <dbReference type="HAMAP-Rule" id="MF_00125"/>
    </source>
</evidence>
<dbReference type="PIRSF" id="PIRSF001549">
    <property type="entry name" value="His-tRNA_synth"/>
    <property type="match status" value="1"/>
</dbReference>
<dbReference type="Proteomes" id="UP000544872">
    <property type="component" value="Unassembled WGS sequence"/>
</dbReference>
<comment type="caution">
    <text evidence="11">The sequence shown here is derived from an EMBL/GenBank/DDBJ whole genome shotgun (WGS) entry which is preliminary data.</text>
</comment>
<comment type="pathway">
    <text evidence="2 8">Amino-acid biosynthesis; L-histidine biosynthesis; L-histidine from 5-phospho-alpha-D-ribose 1-diphosphate: step 1/9.</text>
</comment>